<comment type="caution">
    <text evidence="9">The sequence shown here is derived from an EMBL/GenBank/DDBJ whole genome shotgun (WGS) entry which is preliminary data.</text>
</comment>
<protein>
    <submittedName>
        <fullName evidence="9">DUF4982 domain-containing protein</fullName>
    </submittedName>
</protein>
<feature type="domain" description="DUF4982" evidence="7">
    <location>
        <begin position="659"/>
        <end position="720"/>
    </location>
</feature>
<feature type="domain" description="Glycosyl hydrolases family 2 sugar binding" evidence="6">
    <location>
        <begin position="42"/>
        <end position="155"/>
    </location>
</feature>
<dbReference type="Pfam" id="PF00703">
    <property type="entry name" value="Glyco_hydro_2"/>
    <property type="match status" value="1"/>
</dbReference>
<reference evidence="9 10" key="1">
    <citation type="submission" date="2021-10" db="EMBL/GenBank/DDBJ databases">
        <title>Anaerobic single-cell dispensing facilitates the cultivation of human gut bacteria.</title>
        <authorList>
            <person name="Afrizal A."/>
        </authorList>
    </citation>
    <scope>NUCLEOTIDE SEQUENCE [LARGE SCALE GENOMIC DNA]</scope>
    <source>
        <strain evidence="9 10">CLA-AA-H224</strain>
    </source>
</reference>
<feature type="domain" description="Glycoside hydrolase family 2 immunoglobulin-like beta-sandwich" evidence="4">
    <location>
        <begin position="184"/>
        <end position="260"/>
    </location>
</feature>
<proteinExistence type="inferred from homology"/>
<dbReference type="PANTHER" id="PTHR42732">
    <property type="entry name" value="BETA-GALACTOSIDASE"/>
    <property type="match status" value="1"/>
</dbReference>
<dbReference type="Pfam" id="PF02836">
    <property type="entry name" value="Glyco_hydro_2_C"/>
    <property type="match status" value="1"/>
</dbReference>
<evidence type="ECO:0000259" key="4">
    <source>
        <dbReference type="Pfam" id="PF00703"/>
    </source>
</evidence>
<evidence type="ECO:0000256" key="2">
    <source>
        <dbReference type="ARBA" id="ARBA00022801"/>
    </source>
</evidence>
<dbReference type="InterPro" id="IPR023232">
    <property type="entry name" value="Glyco_hydro_2_AS"/>
</dbReference>
<dbReference type="EMBL" id="JAJEQN010000045">
    <property type="protein sequence ID" value="MCC2222713.1"/>
    <property type="molecule type" value="Genomic_DNA"/>
</dbReference>
<dbReference type="AlphaFoldDB" id="A0AAE3JDK3"/>
<keyword evidence="3" id="KW-0326">Glycosidase</keyword>
<organism evidence="9 10">
    <name type="scientific">Anthropogastromicrobium aceti</name>
    <dbReference type="NCBI Taxonomy" id="2981768"/>
    <lineage>
        <taxon>Bacteria</taxon>
        <taxon>Bacillati</taxon>
        <taxon>Bacillota</taxon>
        <taxon>Clostridia</taxon>
        <taxon>Lachnospirales</taxon>
        <taxon>Lachnospiraceae</taxon>
        <taxon>Anthropogastromicrobium</taxon>
    </lineage>
</organism>
<dbReference type="InterPro" id="IPR013783">
    <property type="entry name" value="Ig-like_fold"/>
</dbReference>
<keyword evidence="2" id="KW-0378">Hydrolase</keyword>
<dbReference type="Pfam" id="PF18565">
    <property type="entry name" value="Glyco_hydro2_C5"/>
    <property type="match status" value="1"/>
</dbReference>
<dbReference type="GO" id="GO:0004553">
    <property type="term" value="F:hydrolase activity, hydrolyzing O-glycosyl compounds"/>
    <property type="evidence" value="ECO:0007669"/>
    <property type="project" value="InterPro"/>
</dbReference>
<dbReference type="InterPro" id="IPR008979">
    <property type="entry name" value="Galactose-bd-like_sf"/>
</dbReference>
<gene>
    <name evidence="9" type="ORF">LKD48_13965</name>
</gene>
<dbReference type="InterPro" id="IPR006104">
    <property type="entry name" value="Glyco_hydro_2_N"/>
</dbReference>
<dbReference type="Gene3D" id="3.20.20.80">
    <property type="entry name" value="Glycosidases"/>
    <property type="match status" value="1"/>
</dbReference>
<dbReference type="PRINTS" id="PR00132">
    <property type="entry name" value="GLHYDRLASE2"/>
</dbReference>
<dbReference type="SUPFAM" id="SSF51445">
    <property type="entry name" value="(Trans)glycosidases"/>
    <property type="match status" value="1"/>
</dbReference>
<dbReference type="PROSITE" id="PS00608">
    <property type="entry name" value="GLYCOSYL_HYDROL_F2_2"/>
    <property type="match status" value="1"/>
</dbReference>
<dbReference type="InterPro" id="IPR036156">
    <property type="entry name" value="Beta-gal/glucu_dom_sf"/>
</dbReference>
<evidence type="ECO:0000256" key="1">
    <source>
        <dbReference type="ARBA" id="ARBA00007401"/>
    </source>
</evidence>
<sequence length="840" mass="94047">MRNQNIDQCWQFQHGLYDEFPDAEKAKSIREVNLPHDYMIESNVSESAASGPASGYYTQGVAYYTKLIDIPQEWEQEAVYLHFDGIMMNATVDINGCKAILQHNGYIPFSVNITPYLYFGKKNRVTITVAPSMQPNSRWYSGAGIFRSIELLHMPKLHIASDGIFGYTKSIEYDTLGNPVCAYLHTEVELQNETLENKMALVEVFLTKDGSDEVLLSRKQKMQINPNTTDTAYLNLTLENPELWDVENPNLYKLHARVTDLGVFKTHFVPSEKNTTDETSVLFGVKTITADVKHGLRINGKTVKLKGGCIHHDNGMLGAVSLYDAEYRKISTLKKIGFNAVRTTHNPPSAALMEVCDRLGMYVYDEAFDAWGIMKRPGDYNQFFDADWKKDLTLFMKRDRNHPSVIIWSTGNEISERGGLNNGYTLATRIAEAARTLDPSRPISNAICSYWSGLDEELSLENMKKIMGEVSEDTVSIQNADTGKNDTSWEEYSEAFTNGLDIVGYNYMEDKYPLDHEMFPERVILGSENYPKEIGIHWPMVESTPYVIGDFTWTAYDYIGEAGIGKSVFLEPDDPLFKIGSFALMSYSSQFPWRFANDADVDINGCLLPQGAYRSIVWGNNKTYLYSYDPDVFGKKELIGNWGFTNVTKNWNWKDADQKPVQVAVFSNGDEVELIQNGTSVGKLTSGTRLAAELPHSFLFDLTYLPGTLEAVSYKDGKEISRDTLVTTGPAKELRLIQEKKELSANGHEVAYVRVEIVDENGIVVPDAALRLSAAVEGVGSLAAFGSSNPITDENYTSGTFTSYHGTATAIIRSGYQTGMCTLTVGCEELDEKKIAFTIK</sequence>
<dbReference type="InterPro" id="IPR006102">
    <property type="entry name" value="Ig-like_GH2"/>
</dbReference>
<dbReference type="Proteomes" id="UP001198200">
    <property type="component" value="Unassembled WGS sequence"/>
</dbReference>
<evidence type="ECO:0000256" key="3">
    <source>
        <dbReference type="ARBA" id="ARBA00023295"/>
    </source>
</evidence>
<dbReference type="Gene3D" id="2.60.40.10">
    <property type="entry name" value="Immunoglobulins"/>
    <property type="match status" value="3"/>
</dbReference>
<evidence type="ECO:0000259" key="8">
    <source>
        <dbReference type="Pfam" id="PF18565"/>
    </source>
</evidence>
<dbReference type="InterPro" id="IPR040605">
    <property type="entry name" value="Glyco_hydro2_dom5"/>
</dbReference>
<dbReference type="InterPro" id="IPR032311">
    <property type="entry name" value="DUF4982"/>
</dbReference>
<evidence type="ECO:0000259" key="6">
    <source>
        <dbReference type="Pfam" id="PF02837"/>
    </source>
</evidence>
<dbReference type="SUPFAM" id="SSF49303">
    <property type="entry name" value="beta-Galactosidase/glucuronidase domain"/>
    <property type="match status" value="1"/>
</dbReference>
<feature type="domain" description="Glycoside hydrolase family 2 catalytic" evidence="5">
    <location>
        <begin position="296"/>
        <end position="444"/>
    </location>
</feature>
<dbReference type="Gene3D" id="2.60.120.260">
    <property type="entry name" value="Galactose-binding domain-like"/>
    <property type="match status" value="1"/>
</dbReference>
<dbReference type="Pfam" id="PF16355">
    <property type="entry name" value="DUF4982"/>
    <property type="match status" value="1"/>
</dbReference>
<dbReference type="InterPro" id="IPR017853">
    <property type="entry name" value="GH"/>
</dbReference>
<dbReference type="InterPro" id="IPR006103">
    <property type="entry name" value="Glyco_hydro_2_cat"/>
</dbReference>
<dbReference type="InterPro" id="IPR006101">
    <property type="entry name" value="Glyco_hydro_2"/>
</dbReference>
<evidence type="ECO:0000313" key="10">
    <source>
        <dbReference type="Proteomes" id="UP001198200"/>
    </source>
</evidence>
<evidence type="ECO:0000259" key="5">
    <source>
        <dbReference type="Pfam" id="PF02836"/>
    </source>
</evidence>
<name>A0AAE3JDK3_9FIRM</name>
<comment type="similarity">
    <text evidence="1">Belongs to the glycosyl hydrolase 2 family.</text>
</comment>
<keyword evidence="10" id="KW-1185">Reference proteome</keyword>
<dbReference type="RefSeq" id="WP_308732329.1">
    <property type="nucleotide sequence ID" value="NZ_JAJEQN010000045.1"/>
</dbReference>
<dbReference type="Pfam" id="PF02837">
    <property type="entry name" value="Glyco_hydro_2_N"/>
    <property type="match status" value="1"/>
</dbReference>
<dbReference type="InterPro" id="IPR051913">
    <property type="entry name" value="GH2_Domain-Containing"/>
</dbReference>
<evidence type="ECO:0000313" key="9">
    <source>
        <dbReference type="EMBL" id="MCC2222713.1"/>
    </source>
</evidence>
<accession>A0AAE3JDK3</accession>
<dbReference type="PANTHER" id="PTHR42732:SF1">
    <property type="entry name" value="BETA-MANNOSIDASE"/>
    <property type="match status" value="1"/>
</dbReference>
<evidence type="ECO:0000259" key="7">
    <source>
        <dbReference type="Pfam" id="PF16355"/>
    </source>
</evidence>
<dbReference type="SUPFAM" id="SSF49785">
    <property type="entry name" value="Galactose-binding domain-like"/>
    <property type="match status" value="1"/>
</dbReference>
<feature type="domain" description="Glycoside hydrolase family 2" evidence="8">
    <location>
        <begin position="734"/>
        <end position="835"/>
    </location>
</feature>
<dbReference type="GO" id="GO:0005975">
    <property type="term" value="P:carbohydrate metabolic process"/>
    <property type="evidence" value="ECO:0007669"/>
    <property type="project" value="InterPro"/>
</dbReference>